<dbReference type="OrthoDB" id="629407at2759"/>
<keyword evidence="9 14" id="KW-0648">Protein biosynthesis</keyword>
<feature type="compositionally biased region" description="Polar residues" evidence="15">
    <location>
        <begin position="1"/>
        <end position="12"/>
    </location>
</feature>
<dbReference type="InterPro" id="IPR002300">
    <property type="entry name" value="aa-tRNA-synth_Ia"/>
</dbReference>
<evidence type="ECO:0000259" key="17">
    <source>
        <dbReference type="Pfam" id="PF08264"/>
    </source>
</evidence>
<keyword evidence="7 14" id="KW-0547">Nucleotide-binding</keyword>
<dbReference type="PROSITE" id="PS00178">
    <property type="entry name" value="AA_TRNA_LIGASE_I"/>
    <property type="match status" value="1"/>
</dbReference>
<evidence type="ECO:0000256" key="1">
    <source>
        <dbReference type="ARBA" id="ARBA00004173"/>
    </source>
</evidence>
<dbReference type="FunFam" id="3.40.50.620:FF:000020">
    <property type="entry name" value="Valine--tRNA ligase, mitochondrial"/>
    <property type="match status" value="1"/>
</dbReference>
<dbReference type="GO" id="GO:0005739">
    <property type="term" value="C:mitochondrion"/>
    <property type="evidence" value="ECO:0007669"/>
    <property type="project" value="UniProtKB-SubCell"/>
</dbReference>
<evidence type="ECO:0000256" key="7">
    <source>
        <dbReference type="ARBA" id="ARBA00022741"/>
    </source>
</evidence>
<dbReference type="PRINTS" id="PR00986">
    <property type="entry name" value="TRNASYNTHVAL"/>
</dbReference>
<evidence type="ECO:0000256" key="2">
    <source>
        <dbReference type="ARBA" id="ARBA00004496"/>
    </source>
</evidence>
<dbReference type="EC" id="6.1.1.9" evidence="4"/>
<comment type="catalytic activity">
    <reaction evidence="13">
        <text>tRNA(Val) + L-valine + ATP = L-valyl-tRNA(Val) + AMP + diphosphate</text>
        <dbReference type="Rhea" id="RHEA:10704"/>
        <dbReference type="Rhea" id="RHEA-COMP:9672"/>
        <dbReference type="Rhea" id="RHEA-COMP:9708"/>
        <dbReference type="ChEBI" id="CHEBI:30616"/>
        <dbReference type="ChEBI" id="CHEBI:33019"/>
        <dbReference type="ChEBI" id="CHEBI:57762"/>
        <dbReference type="ChEBI" id="CHEBI:78442"/>
        <dbReference type="ChEBI" id="CHEBI:78537"/>
        <dbReference type="ChEBI" id="CHEBI:456215"/>
        <dbReference type="EC" id="6.1.1.9"/>
    </reaction>
</comment>
<evidence type="ECO:0000313" key="18">
    <source>
        <dbReference type="EMBL" id="TGZ84966.1"/>
    </source>
</evidence>
<dbReference type="HAMAP" id="MF_02004">
    <property type="entry name" value="Val_tRNA_synth_type1"/>
    <property type="match status" value="1"/>
</dbReference>
<feature type="domain" description="Aminoacyl-tRNA synthetase class Ia" evidence="16">
    <location>
        <begin position="109"/>
        <end position="733"/>
    </location>
</feature>
<dbReference type="CDD" id="cd07962">
    <property type="entry name" value="Anticodon_Ia_Val"/>
    <property type="match status" value="1"/>
</dbReference>
<keyword evidence="19" id="KW-1185">Reference proteome</keyword>
<dbReference type="Gene3D" id="3.90.740.10">
    <property type="entry name" value="Valyl/Leucyl/Isoleucyl-tRNA synthetase, editing domain"/>
    <property type="match status" value="1"/>
</dbReference>
<dbReference type="InterPro" id="IPR009008">
    <property type="entry name" value="Val/Leu/Ile-tRNA-synth_edit"/>
</dbReference>
<dbReference type="FunFam" id="3.90.740.10:FF:000005">
    <property type="entry name" value="Valine--tRNA ligase, mitochondrial"/>
    <property type="match status" value="1"/>
</dbReference>
<dbReference type="GO" id="GO:0006438">
    <property type="term" value="P:valyl-tRNA aminoacylation"/>
    <property type="evidence" value="ECO:0007669"/>
    <property type="project" value="InterPro"/>
</dbReference>
<dbReference type="FunFam" id="1.10.730.10:FF:000009">
    <property type="entry name" value="Valine--tRNA ligase, mitochondrial"/>
    <property type="match status" value="1"/>
</dbReference>
<name>A0A4S2N712_9PEZI</name>
<evidence type="ECO:0000259" key="16">
    <source>
        <dbReference type="Pfam" id="PF00133"/>
    </source>
</evidence>
<dbReference type="PANTHER" id="PTHR11946:SF109">
    <property type="entry name" value="VALINE--TRNA LIGASE"/>
    <property type="match status" value="1"/>
</dbReference>
<organism evidence="18 19">
    <name type="scientific">Ascodesmis nigricans</name>
    <dbReference type="NCBI Taxonomy" id="341454"/>
    <lineage>
        <taxon>Eukaryota</taxon>
        <taxon>Fungi</taxon>
        <taxon>Dikarya</taxon>
        <taxon>Ascomycota</taxon>
        <taxon>Pezizomycotina</taxon>
        <taxon>Pezizomycetes</taxon>
        <taxon>Pezizales</taxon>
        <taxon>Ascodesmidaceae</taxon>
        <taxon>Ascodesmis</taxon>
    </lineage>
</organism>
<dbReference type="FunFam" id="3.40.50.620:FF:000078">
    <property type="entry name" value="Valine--tRNA ligase, mitochondrial"/>
    <property type="match status" value="1"/>
</dbReference>
<dbReference type="InterPro" id="IPR014729">
    <property type="entry name" value="Rossmann-like_a/b/a_fold"/>
</dbReference>
<keyword evidence="6 14" id="KW-0436">Ligase</keyword>
<dbReference type="InterPro" id="IPR013155">
    <property type="entry name" value="M/V/L/I-tRNA-synth_anticd-bd"/>
</dbReference>
<dbReference type="GO" id="GO:0005829">
    <property type="term" value="C:cytosol"/>
    <property type="evidence" value="ECO:0007669"/>
    <property type="project" value="TreeGrafter"/>
</dbReference>
<sequence length="1058" mass="120647">MATNAPQDQNPTAGGVVEPAKPKTEKELEKERKAAEKKAKFEAKQAKLAAAKKEQAAKPKKEKKEKEAKKEEAVPEYVEETPKGEKKILKSLDDPAYKSYNPTVVESAWYDWWEKEGFFKPEFGPDGKVKPEGVFVIPAPPPNVTGALHIGHALTIAIQDTLVRWERMRGKTVLFLPGFDHAGISTQSVVEKQLWKQEKKTRHDLGREKFIDLVWDWKDEYHKRIKNQLKRMGASYDWTREAFTMDENLSAAVIETFVRLHDEGIIYRDNRLVNWCCKLNTTLSNLELETEELTGRKFLSVPDYDEKVEFGIIVSFKYQIDGTDEFITVATTRPETMLGDTAIAVHPKDERYTKYVGKFAKHPFVDRLLPIVADDYVEMEFGTGAVKITPAHDPNDFAIGKRHNLEFINILNDNGTFNENTGEFNGMKRFDARKVVIQKLKDIGHYVSTEDNPMTIKTCTKSKDVIEPLLKPQWWVSQKDLAEEAMKAVREGQIKIRPAVSEKEFFTWLENIQDWCISRQLWWGHQAPAWYVYLDDEEHGNVPGEDITRWVVGQDEQAAQKKADEKFPGKKITLVRDPDVLDTWFSSGLWPFSTLGWPKDTSDFANFYPNSVLETGWDILFFWVARMVMLGIKMTGSIPFKEVFCHSLVRDSEGRKMSKSLGNVVDPLDVINGTPLQALHDKLLAGNLDPKEVETAKKYQKTAFPDGIPQCGADAMHFAFCHYTTGGRDINMDIKVVDGYRKFCNKMYQATKFAMMRLGDGFVPRETAATTGKESLVEKWILHKLNKAAQNTNKSLEERNFLVATDEVYRYWLYEFCDVYIENTKPIIDAGTPEQKRSAQDTLYTALEGALCLIHPFMPFVTEELWQRLPRRAGDATRTICKARYPQFTPEFDSPESESAYDLVFQVIKNTRSLAAEYGLKSDMEVHLLGNDATTVATLKDQQGSIQALVKGISKLTVLEKPEDVPHGCAASVLGENCVVYLLVKGRVDVDAEISKTQKKLHKVVESRKRTEKSMQSKDYKAKVKPEVQEMDQKKVQDLLAEEKTLEELVKKFEGLRA</sequence>
<keyword evidence="5" id="KW-0963">Cytoplasm</keyword>
<comment type="similarity">
    <text evidence="3 14">Belongs to the class-I aminoacyl-tRNA synthetase family.</text>
</comment>
<dbReference type="AlphaFoldDB" id="A0A4S2N712"/>
<dbReference type="GO" id="GO:0005524">
    <property type="term" value="F:ATP binding"/>
    <property type="evidence" value="ECO:0007669"/>
    <property type="project" value="UniProtKB-KW"/>
</dbReference>
<dbReference type="Gene3D" id="3.40.50.620">
    <property type="entry name" value="HUPs"/>
    <property type="match status" value="2"/>
</dbReference>
<dbReference type="SUPFAM" id="SSF47323">
    <property type="entry name" value="Anticodon-binding domain of a subclass of class I aminoacyl-tRNA synthetases"/>
    <property type="match status" value="1"/>
</dbReference>
<dbReference type="Pfam" id="PF00133">
    <property type="entry name" value="tRNA-synt_1"/>
    <property type="match status" value="1"/>
</dbReference>
<evidence type="ECO:0000256" key="11">
    <source>
        <dbReference type="ARBA" id="ARBA00029936"/>
    </source>
</evidence>
<evidence type="ECO:0000313" key="19">
    <source>
        <dbReference type="Proteomes" id="UP000298138"/>
    </source>
</evidence>
<dbReference type="STRING" id="341454.A0A4S2N712"/>
<accession>A0A4S2N712</accession>
<evidence type="ECO:0000256" key="5">
    <source>
        <dbReference type="ARBA" id="ARBA00022490"/>
    </source>
</evidence>
<evidence type="ECO:0000256" key="14">
    <source>
        <dbReference type="RuleBase" id="RU363035"/>
    </source>
</evidence>
<evidence type="ECO:0000256" key="8">
    <source>
        <dbReference type="ARBA" id="ARBA00022840"/>
    </source>
</evidence>
<dbReference type="FunCoup" id="A0A4S2N712">
    <property type="interactions" value="1194"/>
</dbReference>
<evidence type="ECO:0000256" key="9">
    <source>
        <dbReference type="ARBA" id="ARBA00022917"/>
    </source>
</evidence>
<dbReference type="Proteomes" id="UP000298138">
    <property type="component" value="Unassembled WGS sequence"/>
</dbReference>
<keyword evidence="10 14" id="KW-0030">Aminoacyl-tRNA synthetase</keyword>
<dbReference type="Gene3D" id="1.10.730.10">
    <property type="entry name" value="Isoleucyl-tRNA Synthetase, Domain 1"/>
    <property type="match status" value="1"/>
</dbReference>
<evidence type="ECO:0000256" key="13">
    <source>
        <dbReference type="ARBA" id="ARBA00047552"/>
    </source>
</evidence>
<evidence type="ECO:0000256" key="12">
    <source>
        <dbReference type="ARBA" id="ARBA00040837"/>
    </source>
</evidence>
<evidence type="ECO:0000256" key="10">
    <source>
        <dbReference type="ARBA" id="ARBA00023146"/>
    </source>
</evidence>
<dbReference type="EMBL" id="ML220112">
    <property type="protein sequence ID" value="TGZ84966.1"/>
    <property type="molecule type" value="Genomic_DNA"/>
</dbReference>
<feature type="domain" description="Methionyl/Valyl/Leucyl/Isoleucyl-tRNA synthetase anticodon-binding" evidence="17">
    <location>
        <begin position="778"/>
        <end position="927"/>
    </location>
</feature>
<dbReference type="GO" id="GO:0002161">
    <property type="term" value="F:aminoacyl-tRNA deacylase activity"/>
    <property type="evidence" value="ECO:0007669"/>
    <property type="project" value="InterPro"/>
</dbReference>
<dbReference type="SUPFAM" id="SSF50677">
    <property type="entry name" value="ValRS/IleRS/LeuRS editing domain"/>
    <property type="match status" value="1"/>
</dbReference>
<dbReference type="NCBIfam" id="NF004349">
    <property type="entry name" value="PRK05729.1"/>
    <property type="match status" value="1"/>
</dbReference>
<dbReference type="GO" id="GO:0004832">
    <property type="term" value="F:valine-tRNA ligase activity"/>
    <property type="evidence" value="ECO:0007669"/>
    <property type="project" value="UniProtKB-EC"/>
</dbReference>
<dbReference type="Gene3D" id="1.10.287.380">
    <property type="entry name" value="Valyl-tRNA synthetase, C-terminal domain"/>
    <property type="match status" value="1"/>
</dbReference>
<dbReference type="NCBIfam" id="TIGR00422">
    <property type="entry name" value="valS"/>
    <property type="match status" value="1"/>
</dbReference>
<dbReference type="PANTHER" id="PTHR11946">
    <property type="entry name" value="VALYL-TRNA SYNTHETASES"/>
    <property type="match status" value="1"/>
</dbReference>
<gene>
    <name evidence="18" type="ORF">EX30DRAFT_325874</name>
</gene>
<keyword evidence="8 14" id="KW-0067">ATP-binding</keyword>
<feature type="compositionally biased region" description="Basic and acidic residues" evidence="15">
    <location>
        <begin position="20"/>
        <end position="73"/>
    </location>
</feature>
<evidence type="ECO:0000256" key="6">
    <source>
        <dbReference type="ARBA" id="ARBA00022598"/>
    </source>
</evidence>
<reference evidence="18 19" key="1">
    <citation type="submission" date="2019-04" db="EMBL/GenBank/DDBJ databases">
        <title>Comparative genomics and transcriptomics to analyze fruiting body development in filamentous ascomycetes.</title>
        <authorList>
            <consortium name="DOE Joint Genome Institute"/>
            <person name="Lutkenhaus R."/>
            <person name="Traeger S."/>
            <person name="Breuer J."/>
            <person name="Kuo A."/>
            <person name="Lipzen A."/>
            <person name="Pangilinan J."/>
            <person name="Dilworth D."/>
            <person name="Sandor L."/>
            <person name="Poggeler S."/>
            <person name="Barry K."/>
            <person name="Grigoriev I.V."/>
            <person name="Nowrousian M."/>
        </authorList>
    </citation>
    <scope>NUCLEOTIDE SEQUENCE [LARGE SCALE GENOMIC DNA]</scope>
    <source>
        <strain evidence="18 19">CBS 389.68</strain>
    </source>
</reference>
<evidence type="ECO:0000256" key="15">
    <source>
        <dbReference type="SAM" id="MobiDB-lite"/>
    </source>
</evidence>
<evidence type="ECO:0000256" key="3">
    <source>
        <dbReference type="ARBA" id="ARBA00005594"/>
    </source>
</evidence>
<feature type="region of interest" description="Disordered" evidence="15">
    <location>
        <begin position="1"/>
        <end position="77"/>
    </location>
</feature>
<feature type="region of interest" description="Disordered" evidence="15">
    <location>
        <begin position="1008"/>
        <end position="1027"/>
    </location>
</feature>
<evidence type="ECO:0000256" key="4">
    <source>
        <dbReference type="ARBA" id="ARBA00013169"/>
    </source>
</evidence>
<dbReference type="InParanoid" id="A0A4S2N712"/>
<dbReference type="Pfam" id="PF08264">
    <property type="entry name" value="Anticodon_1"/>
    <property type="match status" value="1"/>
</dbReference>
<dbReference type="InterPro" id="IPR009080">
    <property type="entry name" value="tRNAsynth_Ia_anticodon-bd"/>
</dbReference>
<protein>
    <recommendedName>
        <fullName evidence="12">Valine--tRNA ligase, mitochondrial</fullName>
        <ecNumber evidence="4">6.1.1.9</ecNumber>
    </recommendedName>
    <alternativeName>
        <fullName evidence="11">Valyl-tRNA synthetase</fullName>
    </alternativeName>
</protein>
<dbReference type="CDD" id="cd00817">
    <property type="entry name" value="ValRS_core"/>
    <property type="match status" value="1"/>
</dbReference>
<dbReference type="SUPFAM" id="SSF52374">
    <property type="entry name" value="Nucleotidylyl transferase"/>
    <property type="match status" value="1"/>
</dbReference>
<proteinExistence type="inferred from homology"/>
<dbReference type="InterPro" id="IPR037118">
    <property type="entry name" value="Val-tRNA_synth_C_sf"/>
</dbReference>
<dbReference type="InterPro" id="IPR033705">
    <property type="entry name" value="Anticodon_Ia_Val"/>
</dbReference>
<comment type="subcellular location">
    <subcellularLocation>
        <location evidence="2">Cytoplasm</location>
    </subcellularLocation>
    <subcellularLocation>
        <location evidence="1">Mitochondrion</location>
    </subcellularLocation>
</comment>
<dbReference type="InterPro" id="IPR001412">
    <property type="entry name" value="aa-tRNA-synth_I_CS"/>
</dbReference>
<dbReference type="InterPro" id="IPR002303">
    <property type="entry name" value="Valyl-tRNA_ligase"/>
</dbReference>